<feature type="coiled-coil region" evidence="1">
    <location>
        <begin position="100"/>
        <end position="127"/>
    </location>
</feature>
<organism evidence="2 3">
    <name type="scientific">Rhodovarius crocodyli</name>
    <dbReference type="NCBI Taxonomy" id="1979269"/>
    <lineage>
        <taxon>Bacteria</taxon>
        <taxon>Pseudomonadati</taxon>
        <taxon>Pseudomonadota</taxon>
        <taxon>Alphaproteobacteria</taxon>
        <taxon>Acetobacterales</taxon>
        <taxon>Roseomonadaceae</taxon>
        <taxon>Rhodovarius</taxon>
    </lineage>
</organism>
<dbReference type="EMBL" id="SACL01000011">
    <property type="protein sequence ID" value="RVT91448.1"/>
    <property type="molecule type" value="Genomic_DNA"/>
</dbReference>
<dbReference type="AlphaFoldDB" id="A0A437M196"/>
<evidence type="ECO:0000256" key="1">
    <source>
        <dbReference type="SAM" id="Coils"/>
    </source>
</evidence>
<protein>
    <submittedName>
        <fullName evidence="2">Uncharacterized protein</fullName>
    </submittedName>
</protein>
<sequence>MDASYPSSRKDLMPNYLYVMGYGERDTKIGISVAPVSRLAQLRPTGAAGVVKDWLRPAGDAQRVEAIAHRLLSTYRHQITGQRERFAVGAEAACQAVELAITLAAEARDTEREADALQDACAEAMETATAPPETAAHQRTWGYVFRPTAMEAGAEADLLTRMGVPVAGIYRDVGRRGTGLKRVLAALEAGDVLVVADHDRVDDITLLDVQQRGARHHVLAIAPG</sequence>
<reference evidence="2 3" key="1">
    <citation type="submission" date="2019-01" db="EMBL/GenBank/DDBJ databases">
        <authorList>
            <person name="Chen W.-M."/>
        </authorList>
    </citation>
    <scope>NUCLEOTIDE SEQUENCE [LARGE SCALE GENOMIC DNA]</scope>
    <source>
        <strain evidence="2 3">CCP-6</strain>
    </source>
</reference>
<keyword evidence="1" id="KW-0175">Coiled coil</keyword>
<evidence type="ECO:0000313" key="3">
    <source>
        <dbReference type="Proteomes" id="UP000282957"/>
    </source>
</evidence>
<dbReference type="Pfam" id="PF13455">
    <property type="entry name" value="MUG113"/>
    <property type="match status" value="1"/>
</dbReference>
<accession>A0A437M196</accession>
<name>A0A437M196_9PROT</name>
<evidence type="ECO:0000313" key="2">
    <source>
        <dbReference type="EMBL" id="RVT91448.1"/>
    </source>
</evidence>
<dbReference type="Proteomes" id="UP000282957">
    <property type="component" value="Unassembled WGS sequence"/>
</dbReference>
<comment type="caution">
    <text evidence="2">The sequence shown here is derived from an EMBL/GenBank/DDBJ whole genome shotgun (WGS) entry which is preliminary data.</text>
</comment>
<proteinExistence type="predicted"/>
<keyword evidence="3" id="KW-1185">Reference proteome</keyword>
<gene>
    <name evidence="2" type="ORF">EOD42_22595</name>
</gene>